<dbReference type="InterPro" id="IPR032508">
    <property type="entry name" value="FecR_C"/>
</dbReference>
<feature type="domain" description="Protein FecR C-terminal" evidence="4">
    <location>
        <begin position="265"/>
        <end position="323"/>
    </location>
</feature>
<keyword evidence="6" id="KW-1185">Reference proteome</keyword>
<feature type="domain" description="FecR N-terminal" evidence="3">
    <location>
        <begin position="31"/>
        <end position="72"/>
    </location>
</feature>
<evidence type="ECO:0000259" key="4">
    <source>
        <dbReference type="Pfam" id="PF16344"/>
    </source>
</evidence>
<dbReference type="PANTHER" id="PTHR30273">
    <property type="entry name" value="PERIPLASMIC SIGNAL SENSOR AND SIGMA FACTOR ACTIVATOR FECR-RELATED"/>
    <property type="match status" value="1"/>
</dbReference>
<dbReference type="InterPro" id="IPR006860">
    <property type="entry name" value="FecR"/>
</dbReference>
<evidence type="ECO:0000256" key="1">
    <source>
        <dbReference type="SAM" id="Phobius"/>
    </source>
</evidence>
<gene>
    <name evidence="5" type="primary">fecR</name>
    <name evidence="5" type="ORF">MGMO_70c00100</name>
</gene>
<feature type="domain" description="FecR protein" evidence="2">
    <location>
        <begin position="131"/>
        <end position="222"/>
    </location>
</feature>
<dbReference type="Gene3D" id="3.55.50.30">
    <property type="match status" value="1"/>
</dbReference>
<dbReference type="Gene3D" id="2.60.120.1440">
    <property type="match status" value="1"/>
</dbReference>
<evidence type="ECO:0000313" key="6">
    <source>
        <dbReference type="Proteomes" id="UP000017842"/>
    </source>
</evidence>
<dbReference type="eggNOG" id="COG3712">
    <property type="taxonomic scope" value="Bacteria"/>
</dbReference>
<evidence type="ECO:0000259" key="3">
    <source>
        <dbReference type="Pfam" id="PF16220"/>
    </source>
</evidence>
<feature type="transmembrane region" description="Helical" evidence="1">
    <location>
        <begin position="103"/>
        <end position="125"/>
    </location>
</feature>
<organism evidence="5 6">
    <name type="scientific">Methyloglobulus morosus KoM1</name>
    <dbReference type="NCBI Taxonomy" id="1116472"/>
    <lineage>
        <taxon>Bacteria</taxon>
        <taxon>Pseudomonadati</taxon>
        <taxon>Pseudomonadota</taxon>
        <taxon>Gammaproteobacteria</taxon>
        <taxon>Methylococcales</taxon>
        <taxon>Methylococcaceae</taxon>
        <taxon>Methyloglobulus</taxon>
    </lineage>
</organism>
<sequence length="334" mass="37274">MLVFDVYNALMTSQPNDPSEVSDLGQRRISQQAADWFAKLRNGQVTEEERRHFQRWLAADPAHSKAFEEIQAFWDDSALSKGLKAIPLSSQGKRQSRFSSLHYRFAVPLIAASLILAAVILQPYLNCLQADYCTSVGESRSIQLADGSTITLNSQSAVKANFQGNTRQIHLLQGEVLFEVKRNTAQPFLVDAQFSQTRVLGTRFIVREDQHSDTITVINGVVAVSQNQQQPAILHVNDQLTVGEVTGRIQQVSATKASAWTSGHLVFDSANLGVVIKEISRYRNGTVIIKNSRLKALKVSGRFDIRNPDKALQALEQTLPIKMYRLTPWLVVIM</sequence>
<evidence type="ECO:0000313" key="5">
    <source>
        <dbReference type="EMBL" id="ESS72115.1"/>
    </source>
</evidence>
<keyword evidence="1" id="KW-0812">Transmembrane</keyword>
<comment type="caution">
    <text evidence="5">The sequence shown here is derived from an EMBL/GenBank/DDBJ whole genome shotgun (WGS) entry which is preliminary data.</text>
</comment>
<dbReference type="Pfam" id="PF04773">
    <property type="entry name" value="FecR"/>
    <property type="match status" value="1"/>
</dbReference>
<dbReference type="AlphaFoldDB" id="V5BFQ8"/>
<accession>V5BFQ8</accession>
<dbReference type="GO" id="GO:0016989">
    <property type="term" value="F:sigma factor antagonist activity"/>
    <property type="evidence" value="ECO:0007669"/>
    <property type="project" value="TreeGrafter"/>
</dbReference>
<dbReference type="STRING" id="1116472.MGMO_70c00100"/>
<keyword evidence="1" id="KW-0472">Membrane</keyword>
<protein>
    <submittedName>
        <fullName evidence="5">Protein FecR</fullName>
    </submittedName>
</protein>
<dbReference type="Pfam" id="PF16344">
    <property type="entry name" value="FecR_C"/>
    <property type="match status" value="1"/>
</dbReference>
<evidence type="ECO:0000259" key="2">
    <source>
        <dbReference type="Pfam" id="PF04773"/>
    </source>
</evidence>
<dbReference type="PIRSF" id="PIRSF018266">
    <property type="entry name" value="FecR"/>
    <property type="match status" value="1"/>
</dbReference>
<reference evidence="5 6" key="1">
    <citation type="journal article" date="2013" name="Genome Announc.">
        <title>Draft Genome Sequence of the Methanotrophic Gammaproteobacterium Methyloglobulus morosus DSM 22980 Strain KoM1.</title>
        <authorList>
            <person name="Poehlein A."/>
            <person name="Deutzmann J.S."/>
            <person name="Daniel R."/>
            <person name="Simeonova D.D."/>
        </authorList>
    </citation>
    <scope>NUCLEOTIDE SEQUENCE [LARGE SCALE GENOMIC DNA]</scope>
    <source>
        <strain evidence="5 6">KoM1</strain>
    </source>
</reference>
<dbReference type="InterPro" id="IPR032623">
    <property type="entry name" value="FecR_N"/>
</dbReference>
<name>V5BFQ8_9GAMM</name>
<dbReference type="Pfam" id="PF16220">
    <property type="entry name" value="DUF4880"/>
    <property type="match status" value="1"/>
</dbReference>
<keyword evidence="1" id="KW-1133">Transmembrane helix</keyword>
<proteinExistence type="predicted"/>
<dbReference type="PANTHER" id="PTHR30273:SF2">
    <property type="entry name" value="PROTEIN FECR"/>
    <property type="match status" value="1"/>
</dbReference>
<dbReference type="Proteomes" id="UP000017842">
    <property type="component" value="Unassembled WGS sequence"/>
</dbReference>
<dbReference type="EMBL" id="AYLO01000067">
    <property type="protein sequence ID" value="ESS72115.1"/>
    <property type="molecule type" value="Genomic_DNA"/>
</dbReference>
<dbReference type="InterPro" id="IPR012373">
    <property type="entry name" value="Ferrdict_sens_TM"/>
</dbReference>